<feature type="non-terminal residue" evidence="4">
    <location>
        <position position="1"/>
    </location>
</feature>
<evidence type="ECO:0000256" key="2">
    <source>
        <dbReference type="SAM" id="SignalP"/>
    </source>
</evidence>
<organism evidence="4 5">
    <name type="scientific">Polarella glacialis</name>
    <name type="common">Dinoflagellate</name>
    <dbReference type="NCBI Taxonomy" id="89957"/>
    <lineage>
        <taxon>Eukaryota</taxon>
        <taxon>Sar</taxon>
        <taxon>Alveolata</taxon>
        <taxon>Dinophyceae</taxon>
        <taxon>Suessiales</taxon>
        <taxon>Suessiaceae</taxon>
        <taxon>Polarella</taxon>
    </lineage>
</organism>
<dbReference type="InterPro" id="IPR024370">
    <property type="entry name" value="PBP_domain"/>
</dbReference>
<reference evidence="4" key="1">
    <citation type="submission" date="2021-02" db="EMBL/GenBank/DDBJ databases">
        <authorList>
            <person name="Dougan E. K."/>
            <person name="Rhodes N."/>
            <person name="Thang M."/>
            <person name="Chan C."/>
        </authorList>
    </citation>
    <scope>NUCLEOTIDE SEQUENCE</scope>
</reference>
<feature type="signal peptide" evidence="2">
    <location>
        <begin position="1"/>
        <end position="20"/>
    </location>
</feature>
<feature type="domain" description="PBP" evidence="3">
    <location>
        <begin position="2"/>
        <end position="111"/>
    </location>
</feature>
<protein>
    <recommendedName>
        <fullName evidence="3">PBP domain-containing protein</fullName>
    </recommendedName>
</protein>
<dbReference type="AlphaFoldDB" id="A0A813I585"/>
<proteinExistence type="inferred from homology"/>
<dbReference type="PANTHER" id="PTHR42996">
    <property type="entry name" value="PHOSPHATE-BINDING PROTEIN PSTS"/>
    <property type="match status" value="1"/>
</dbReference>
<comment type="caution">
    <text evidence="4">The sequence shown here is derived from an EMBL/GenBank/DDBJ whole genome shotgun (WGS) entry which is preliminary data.</text>
</comment>
<name>A0A813I585_POLGL</name>
<sequence length="112" mass="11558">KMVHIPFALGAIGIFHSVAGQAIQMSACLLAKVFMGVVTTWDNADILAENPNLKVPAGQTITVGHRTYGSSSTGGLTGYLNKVCLSVWTKGANSALAWPASAQAVEGSPGMQ</sequence>
<feature type="chain" id="PRO_5032847474" description="PBP domain-containing protein" evidence="2">
    <location>
        <begin position="21"/>
        <end position="112"/>
    </location>
</feature>
<evidence type="ECO:0000256" key="1">
    <source>
        <dbReference type="ARBA" id="ARBA00008725"/>
    </source>
</evidence>
<evidence type="ECO:0000313" key="4">
    <source>
        <dbReference type="EMBL" id="CAE8644878.1"/>
    </source>
</evidence>
<keyword evidence="2" id="KW-0732">Signal</keyword>
<evidence type="ECO:0000313" key="5">
    <source>
        <dbReference type="Proteomes" id="UP000626109"/>
    </source>
</evidence>
<dbReference type="Proteomes" id="UP000626109">
    <property type="component" value="Unassembled WGS sequence"/>
</dbReference>
<feature type="non-terminal residue" evidence="4">
    <location>
        <position position="112"/>
    </location>
</feature>
<dbReference type="InterPro" id="IPR050962">
    <property type="entry name" value="Phosphate-bind_PstS"/>
</dbReference>
<accession>A0A813I585</accession>
<dbReference type="PANTHER" id="PTHR42996:SF1">
    <property type="entry name" value="PHOSPHATE-BINDING PROTEIN PSTS"/>
    <property type="match status" value="1"/>
</dbReference>
<evidence type="ECO:0000259" key="3">
    <source>
        <dbReference type="Pfam" id="PF12849"/>
    </source>
</evidence>
<dbReference type="SUPFAM" id="SSF53850">
    <property type="entry name" value="Periplasmic binding protein-like II"/>
    <property type="match status" value="1"/>
</dbReference>
<dbReference type="Gene3D" id="3.40.190.10">
    <property type="entry name" value="Periplasmic binding protein-like II"/>
    <property type="match status" value="1"/>
</dbReference>
<dbReference type="Pfam" id="PF12849">
    <property type="entry name" value="PBP_like_2"/>
    <property type="match status" value="1"/>
</dbReference>
<dbReference type="EMBL" id="CAJNNW010002960">
    <property type="protein sequence ID" value="CAE8644878.1"/>
    <property type="molecule type" value="Genomic_DNA"/>
</dbReference>
<comment type="similarity">
    <text evidence="1">Belongs to the PstS family.</text>
</comment>
<gene>
    <name evidence="4" type="ORF">PGLA2088_LOCUS3437</name>
</gene>